<sequence length="153" mass="16914">MKANELNEVARRLKELECIVESQKDDIEIAEHKAESAEEKNTKEVEFLDPRVEGLEISLNQATVEKLASAKNINIKTSFIMDLVTQLAIERGSTKRMFCLAKQNKSLISKLESTKEQPSINVLEAGVATATDSSGELQTESSLKSSSDQRVTS</sequence>
<dbReference type="Proteomes" id="UP000823775">
    <property type="component" value="Unassembled WGS sequence"/>
</dbReference>
<keyword evidence="1" id="KW-0175">Coiled coil</keyword>
<evidence type="ECO:0000256" key="2">
    <source>
        <dbReference type="SAM" id="MobiDB-lite"/>
    </source>
</evidence>
<feature type="region of interest" description="Disordered" evidence="2">
    <location>
        <begin position="130"/>
        <end position="153"/>
    </location>
</feature>
<evidence type="ECO:0000313" key="4">
    <source>
        <dbReference type="Proteomes" id="UP000823775"/>
    </source>
</evidence>
<keyword evidence="4" id="KW-1185">Reference proteome</keyword>
<proteinExistence type="predicted"/>
<evidence type="ECO:0000313" key="3">
    <source>
        <dbReference type="EMBL" id="MCE3215171.1"/>
    </source>
</evidence>
<dbReference type="EMBL" id="JACEIK010010393">
    <property type="protein sequence ID" value="MCE3215171.1"/>
    <property type="molecule type" value="Genomic_DNA"/>
</dbReference>
<protein>
    <submittedName>
        <fullName evidence="3">Uncharacterized protein</fullName>
    </submittedName>
</protein>
<organism evidence="3 4">
    <name type="scientific">Datura stramonium</name>
    <name type="common">Jimsonweed</name>
    <name type="synonym">Common thornapple</name>
    <dbReference type="NCBI Taxonomy" id="4076"/>
    <lineage>
        <taxon>Eukaryota</taxon>
        <taxon>Viridiplantae</taxon>
        <taxon>Streptophyta</taxon>
        <taxon>Embryophyta</taxon>
        <taxon>Tracheophyta</taxon>
        <taxon>Spermatophyta</taxon>
        <taxon>Magnoliopsida</taxon>
        <taxon>eudicotyledons</taxon>
        <taxon>Gunneridae</taxon>
        <taxon>Pentapetalae</taxon>
        <taxon>asterids</taxon>
        <taxon>lamiids</taxon>
        <taxon>Solanales</taxon>
        <taxon>Solanaceae</taxon>
        <taxon>Solanoideae</taxon>
        <taxon>Datureae</taxon>
        <taxon>Datura</taxon>
    </lineage>
</organism>
<accession>A0ABS8WTF9</accession>
<feature type="coiled-coil region" evidence="1">
    <location>
        <begin position="6"/>
        <end position="40"/>
    </location>
</feature>
<dbReference type="PANTHER" id="PTHR35705">
    <property type="entry name" value="WPP DOMAIN-INTERACTING TAIL-ANCHORED PROTEIN 1"/>
    <property type="match status" value="1"/>
</dbReference>
<reference evidence="3 4" key="1">
    <citation type="journal article" date="2021" name="BMC Genomics">
        <title>Datura genome reveals duplications of psychoactive alkaloid biosynthetic genes and high mutation rate following tissue culture.</title>
        <authorList>
            <person name="Rajewski A."/>
            <person name="Carter-House D."/>
            <person name="Stajich J."/>
            <person name="Litt A."/>
        </authorList>
    </citation>
    <scope>NUCLEOTIDE SEQUENCE [LARGE SCALE GENOMIC DNA]</scope>
    <source>
        <strain evidence="3">AR-01</strain>
    </source>
</reference>
<dbReference type="InterPro" id="IPR039976">
    <property type="entry name" value="WIT1/WIT2"/>
</dbReference>
<evidence type="ECO:0000256" key="1">
    <source>
        <dbReference type="SAM" id="Coils"/>
    </source>
</evidence>
<comment type="caution">
    <text evidence="3">The sequence shown here is derived from an EMBL/GenBank/DDBJ whole genome shotgun (WGS) entry which is preliminary data.</text>
</comment>
<gene>
    <name evidence="3" type="ORF">HAX54_001079</name>
</gene>
<dbReference type="PANTHER" id="PTHR35705:SF2">
    <property type="entry name" value="WPP DOMAIN-INTERACTING TAIL-ANCHORED PROTEIN 2"/>
    <property type="match status" value="1"/>
</dbReference>
<name>A0ABS8WTF9_DATST</name>